<evidence type="ECO:0000313" key="1">
    <source>
        <dbReference type="EMBL" id="KAJ1151500.1"/>
    </source>
</evidence>
<dbReference type="EMBL" id="JANPWB010000009">
    <property type="protein sequence ID" value="KAJ1151500.1"/>
    <property type="molecule type" value="Genomic_DNA"/>
</dbReference>
<protein>
    <submittedName>
        <fullName evidence="1">Uncharacterized protein</fullName>
    </submittedName>
</protein>
<dbReference type="AlphaFoldDB" id="A0AAV7RHR4"/>
<feature type="non-terminal residue" evidence="1">
    <location>
        <position position="1"/>
    </location>
</feature>
<name>A0AAV7RHR4_PLEWA</name>
<gene>
    <name evidence="1" type="ORF">NDU88_004280</name>
</gene>
<proteinExistence type="predicted"/>
<organism evidence="1 2">
    <name type="scientific">Pleurodeles waltl</name>
    <name type="common">Iberian ribbed newt</name>
    <dbReference type="NCBI Taxonomy" id="8319"/>
    <lineage>
        <taxon>Eukaryota</taxon>
        <taxon>Metazoa</taxon>
        <taxon>Chordata</taxon>
        <taxon>Craniata</taxon>
        <taxon>Vertebrata</taxon>
        <taxon>Euteleostomi</taxon>
        <taxon>Amphibia</taxon>
        <taxon>Batrachia</taxon>
        <taxon>Caudata</taxon>
        <taxon>Salamandroidea</taxon>
        <taxon>Salamandridae</taxon>
        <taxon>Pleurodelinae</taxon>
        <taxon>Pleurodeles</taxon>
    </lineage>
</organism>
<accession>A0AAV7RHR4</accession>
<keyword evidence="2" id="KW-1185">Reference proteome</keyword>
<feature type="non-terminal residue" evidence="1">
    <location>
        <position position="49"/>
    </location>
</feature>
<evidence type="ECO:0000313" key="2">
    <source>
        <dbReference type="Proteomes" id="UP001066276"/>
    </source>
</evidence>
<sequence length="49" mass="5430">LSLTSEDNYSLPCLQTSSNKILSVATMGLDCLGKMCWTTRNFTRMALLT</sequence>
<comment type="caution">
    <text evidence="1">The sequence shown here is derived from an EMBL/GenBank/DDBJ whole genome shotgun (WGS) entry which is preliminary data.</text>
</comment>
<reference evidence="1" key="1">
    <citation type="journal article" date="2022" name="bioRxiv">
        <title>Sequencing and chromosome-scale assembly of the giantPleurodeles waltlgenome.</title>
        <authorList>
            <person name="Brown T."/>
            <person name="Elewa A."/>
            <person name="Iarovenko S."/>
            <person name="Subramanian E."/>
            <person name="Araus A.J."/>
            <person name="Petzold A."/>
            <person name="Susuki M."/>
            <person name="Suzuki K.-i.T."/>
            <person name="Hayashi T."/>
            <person name="Toyoda A."/>
            <person name="Oliveira C."/>
            <person name="Osipova E."/>
            <person name="Leigh N.D."/>
            <person name="Simon A."/>
            <person name="Yun M.H."/>
        </authorList>
    </citation>
    <scope>NUCLEOTIDE SEQUENCE</scope>
    <source>
        <strain evidence="1">20211129_DDA</strain>
        <tissue evidence="1">Liver</tissue>
    </source>
</reference>
<dbReference type="Proteomes" id="UP001066276">
    <property type="component" value="Chromosome 5"/>
</dbReference>